<proteinExistence type="predicted"/>
<protein>
    <submittedName>
        <fullName evidence="3">Uncharacterized protein</fullName>
    </submittedName>
</protein>
<evidence type="ECO:0000256" key="1">
    <source>
        <dbReference type="SAM" id="MobiDB-lite"/>
    </source>
</evidence>
<keyword evidence="2" id="KW-1133">Transmembrane helix</keyword>
<keyword evidence="2" id="KW-0812">Transmembrane</keyword>
<keyword evidence="2" id="KW-0472">Membrane</keyword>
<evidence type="ECO:0000313" key="3">
    <source>
        <dbReference type="EMBL" id="XDP46066.1"/>
    </source>
</evidence>
<dbReference type="KEGG" id="spue:AB5L97_03325"/>
<evidence type="ECO:0000256" key="2">
    <source>
        <dbReference type="SAM" id="Phobius"/>
    </source>
</evidence>
<accession>A0AB39L4H0</accession>
<feature type="transmembrane region" description="Helical" evidence="2">
    <location>
        <begin position="108"/>
        <end position="129"/>
    </location>
</feature>
<feature type="region of interest" description="Disordered" evidence="1">
    <location>
        <begin position="138"/>
        <end position="197"/>
    </location>
</feature>
<gene>
    <name evidence="3" type="ORF">AB5L97_03325</name>
</gene>
<feature type="transmembrane region" description="Helical" evidence="2">
    <location>
        <begin position="64"/>
        <end position="88"/>
    </location>
</feature>
<reference evidence="3" key="1">
    <citation type="submission" date="2024-07" db="EMBL/GenBank/DDBJ databases">
        <authorList>
            <person name="fu j."/>
        </authorList>
    </citation>
    <scope>NUCLEOTIDE SEQUENCE</scope>
    <source>
        <strain evidence="3">P10A9</strain>
    </source>
</reference>
<feature type="transmembrane region" description="Helical" evidence="2">
    <location>
        <begin position="39"/>
        <end position="57"/>
    </location>
</feature>
<dbReference type="RefSeq" id="WP_369046455.1">
    <property type="nucleotide sequence ID" value="NZ_CP163302.1"/>
</dbReference>
<dbReference type="AlphaFoldDB" id="A0AB39L4H0"/>
<feature type="compositionally biased region" description="Polar residues" evidence="1">
    <location>
        <begin position="165"/>
        <end position="174"/>
    </location>
</feature>
<organism evidence="3">
    <name type="scientific">Sinomonas puerhi</name>
    <dbReference type="NCBI Taxonomy" id="3238584"/>
    <lineage>
        <taxon>Bacteria</taxon>
        <taxon>Bacillati</taxon>
        <taxon>Actinomycetota</taxon>
        <taxon>Actinomycetes</taxon>
        <taxon>Micrococcales</taxon>
        <taxon>Micrococcaceae</taxon>
        <taxon>Sinomonas</taxon>
    </lineage>
</organism>
<feature type="compositionally biased region" description="Low complexity" evidence="1">
    <location>
        <begin position="141"/>
        <end position="162"/>
    </location>
</feature>
<name>A0AB39L4H0_9MICC</name>
<sequence>MASRFKPLRTGARATLWAAGASVAATAIAGVTLDATAVSLALVALGAFVACALYAVLSLSRYAVAVVAAAGSSLAIGSALAFLRLLGLAWDQDPETVTTVSGADADPYFFGAVAATAATLAVLFGSAVWPERRRASRHSPRLGLTAGAAARRPQRAPSSAFRTPGRSTPHSTTPVRKAGATNRPRISASSLRGARRT</sequence>
<dbReference type="EMBL" id="CP163302">
    <property type="protein sequence ID" value="XDP46066.1"/>
    <property type="molecule type" value="Genomic_DNA"/>
</dbReference>